<sequence>MFHHLSSHSCAGLPDRAKAPKSVLVDVPDGPKGVKLSAATSELTQPLLIHQETLAEGTALHMGFATRAAGTNWITKLESQGALASAPQKGTRTKYLLPMMPIALRLDRSTLAALAYIAQTHFAEQFPEAVRSAAFRPFIDFTWAAAQLERARERARGAVVKAGGDPLDTQQVDATPEVLAAQTALDASLTAFGGDWPIGWWWPAGNADGSCADDPHGAPNAYDFGHRVTVGIEAGASAAERADGAEEGGGVAYA</sequence>
<accession>A0A0H3WZZ9</accession>
<dbReference type="PATRIC" id="fig|656179.3.peg.5194"/>
<keyword evidence="2" id="KW-1185">Reference proteome</keyword>
<organism evidence="1 2">
    <name type="scientific">Pandoraea faecigallinarum</name>
    <dbReference type="NCBI Taxonomy" id="656179"/>
    <lineage>
        <taxon>Bacteria</taxon>
        <taxon>Pseudomonadati</taxon>
        <taxon>Pseudomonadota</taxon>
        <taxon>Betaproteobacteria</taxon>
        <taxon>Burkholderiales</taxon>
        <taxon>Burkholderiaceae</taxon>
        <taxon>Pandoraea</taxon>
    </lineage>
</organism>
<proteinExistence type="predicted"/>
<keyword evidence="1" id="KW-0614">Plasmid</keyword>
<name>A0A0H3WZZ9_9BURK</name>
<protein>
    <submittedName>
        <fullName evidence="1">Uncharacterized protein</fullName>
    </submittedName>
</protein>
<gene>
    <name evidence="1" type="ORF">AB870_24225</name>
</gene>
<dbReference type="AlphaFoldDB" id="A0A0H3WZZ9"/>
<dbReference type="EMBL" id="CP011808">
    <property type="protein sequence ID" value="AKM33307.1"/>
    <property type="molecule type" value="Genomic_DNA"/>
</dbReference>
<dbReference type="OrthoDB" id="7473837at2"/>
<dbReference type="RefSeq" id="WP_047909279.1">
    <property type="nucleotide sequence ID" value="NZ_CP011808.2"/>
</dbReference>
<evidence type="ECO:0000313" key="2">
    <source>
        <dbReference type="Proteomes" id="UP000035651"/>
    </source>
</evidence>
<dbReference type="Proteomes" id="UP000035651">
    <property type="component" value="Plasmid pPF72-1"/>
</dbReference>
<dbReference type="KEGG" id="pfg:AB870_24225"/>
<geneLocation type="plasmid" evidence="1 2">
    <name>pPF72-1</name>
</geneLocation>
<reference evidence="1" key="1">
    <citation type="submission" date="2016-06" db="EMBL/GenBank/DDBJ databases">
        <title>Complete Genome Sequence of Pandoraea faecigallinarum DSM-23572.</title>
        <authorList>
            <person name="Yong D."/>
            <person name="Ee R."/>
            <person name="Lim Y.-L."/>
            <person name="Yin W.-F."/>
            <person name="Chan K.-G."/>
        </authorList>
    </citation>
    <scope>NUCLEOTIDE SEQUENCE</scope>
    <source>
        <strain evidence="1">DSM 23572</strain>
        <plasmid evidence="1">pPF72-1</plasmid>
    </source>
</reference>
<evidence type="ECO:0000313" key="1">
    <source>
        <dbReference type="EMBL" id="AKM33307.1"/>
    </source>
</evidence>